<keyword evidence="2" id="KW-0813">Transport</keyword>
<proteinExistence type="predicted"/>
<keyword evidence="9" id="KW-1185">Reference proteome</keyword>
<feature type="transmembrane region" description="Helical" evidence="6">
    <location>
        <begin position="421"/>
        <end position="438"/>
    </location>
</feature>
<evidence type="ECO:0000259" key="7">
    <source>
        <dbReference type="PROSITE" id="PS50850"/>
    </source>
</evidence>
<dbReference type="PROSITE" id="PS50850">
    <property type="entry name" value="MFS"/>
    <property type="match status" value="1"/>
</dbReference>
<dbReference type="InterPro" id="IPR011701">
    <property type="entry name" value="MFS"/>
</dbReference>
<feature type="transmembrane region" description="Helical" evidence="6">
    <location>
        <begin position="107"/>
        <end position="125"/>
    </location>
</feature>
<evidence type="ECO:0000256" key="1">
    <source>
        <dbReference type="ARBA" id="ARBA00004141"/>
    </source>
</evidence>
<accession>A0ABR4FJK4</accession>
<feature type="domain" description="Major facilitator superfamily (MFS) profile" evidence="7">
    <location>
        <begin position="64"/>
        <end position="532"/>
    </location>
</feature>
<dbReference type="PANTHER" id="PTHR23511">
    <property type="entry name" value="SYNAPTIC VESICLE GLYCOPROTEIN 2"/>
    <property type="match status" value="1"/>
</dbReference>
<feature type="transmembrane region" description="Helical" evidence="6">
    <location>
        <begin position="241"/>
        <end position="260"/>
    </location>
</feature>
<feature type="transmembrane region" description="Helical" evidence="6">
    <location>
        <begin position="394"/>
        <end position="412"/>
    </location>
</feature>
<dbReference type="Gene3D" id="1.20.1250.20">
    <property type="entry name" value="MFS general substrate transporter like domains"/>
    <property type="match status" value="1"/>
</dbReference>
<sequence length="537" mass="58029">MTNKTKDTAADNASIEGPVAGESVDVTADKHLAGHTNYHGIDTTQVQPGADPVYEAKIAILNEALIDIGMGPFQWKIFVTTGFGWFIDQAVSNIQPPVQREFGVNRIAFLSMAKYAGLLVGASFWPMTADFIGRRLAFNVTLIITAMAGLIGAGAPSFAGIATLSALIGFGSGGNQPVDSAIFLEFIPATHQNILVMQSAFWSLGQIVANMVVWPFIVNFCCPADVEPGQCTFQDNLGWRYYFWLLGGLTVILYALRFFFRIYETPKYLLGRGRDAQAVDVVQKMAARDGKDTWLAIEHFQAIDARLAASTTATANDASETQTVLRRSLEKFTPSKFRALFSTPRMAVSTTLVLFLWMAIGMAFPLYNVFLPIYLGNRGVSTSSSSVNITYRNLAIQALCGFPASILGGYTVKMKRIGRKGTGCAVCLCTSLFLFLFTQAKNPAAVLGFSCSVAFFQNLTLGLLYSYTPELFPAPIRGTGNGLSMVFNRSAGLGATIIGAYVGLNTSVPIWISASLFGVAGFVFMFLPYESQGKAAS</sequence>
<feature type="transmembrane region" description="Helical" evidence="6">
    <location>
        <begin position="486"/>
        <end position="504"/>
    </location>
</feature>
<evidence type="ECO:0000256" key="5">
    <source>
        <dbReference type="ARBA" id="ARBA00023136"/>
    </source>
</evidence>
<keyword evidence="5 6" id="KW-0472">Membrane</keyword>
<dbReference type="InterPro" id="IPR036259">
    <property type="entry name" value="MFS_trans_sf"/>
</dbReference>
<evidence type="ECO:0000256" key="4">
    <source>
        <dbReference type="ARBA" id="ARBA00022989"/>
    </source>
</evidence>
<evidence type="ECO:0000256" key="6">
    <source>
        <dbReference type="SAM" id="Phobius"/>
    </source>
</evidence>
<name>A0ABR4FJK4_9EURO</name>
<keyword evidence="3 6" id="KW-0812">Transmembrane</keyword>
<dbReference type="Proteomes" id="UP001610563">
    <property type="component" value="Unassembled WGS sequence"/>
</dbReference>
<dbReference type="InterPro" id="IPR020846">
    <property type="entry name" value="MFS_dom"/>
</dbReference>
<evidence type="ECO:0000256" key="2">
    <source>
        <dbReference type="ARBA" id="ARBA00022448"/>
    </source>
</evidence>
<feature type="transmembrane region" description="Helical" evidence="6">
    <location>
        <begin position="346"/>
        <end position="374"/>
    </location>
</feature>
<comment type="subcellular location">
    <subcellularLocation>
        <location evidence="1">Membrane</location>
        <topology evidence="1">Multi-pass membrane protein</topology>
    </subcellularLocation>
</comment>
<evidence type="ECO:0000256" key="3">
    <source>
        <dbReference type="ARBA" id="ARBA00022692"/>
    </source>
</evidence>
<dbReference type="SUPFAM" id="SSF103473">
    <property type="entry name" value="MFS general substrate transporter"/>
    <property type="match status" value="1"/>
</dbReference>
<evidence type="ECO:0000313" key="9">
    <source>
        <dbReference type="Proteomes" id="UP001610563"/>
    </source>
</evidence>
<reference evidence="8 9" key="1">
    <citation type="submission" date="2024-07" db="EMBL/GenBank/DDBJ databases">
        <title>Section-level genome sequencing and comparative genomics of Aspergillus sections Usti and Cavernicolus.</title>
        <authorList>
            <consortium name="Lawrence Berkeley National Laboratory"/>
            <person name="Nybo J.L."/>
            <person name="Vesth T.C."/>
            <person name="Theobald S."/>
            <person name="Frisvad J.C."/>
            <person name="Larsen T.O."/>
            <person name="Kjaerboelling I."/>
            <person name="Rothschild-Mancinelli K."/>
            <person name="Lyhne E.K."/>
            <person name="Kogle M.E."/>
            <person name="Barry K."/>
            <person name="Clum A."/>
            <person name="Na H."/>
            <person name="Ledsgaard L."/>
            <person name="Lin J."/>
            <person name="Lipzen A."/>
            <person name="Kuo A."/>
            <person name="Riley R."/>
            <person name="Mondo S."/>
            <person name="Labutti K."/>
            <person name="Haridas S."/>
            <person name="Pangalinan J."/>
            <person name="Salamov A.A."/>
            <person name="Simmons B.A."/>
            <person name="Magnuson J.K."/>
            <person name="Chen J."/>
            <person name="Drula E."/>
            <person name="Henrissat B."/>
            <person name="Wiebenga A."/>
            <person name="Lubbers R.J."/>
            <person name="Gomes A.C."/>
            <person name="Makela M.R."/>
            <person name="Stajich J."/>
            <person name="Grigoriev I.V."/>
            <person name="Mortensen U.H."/>
            <person name="De Vries R.P."/>
            <person name="Baker S.E."/>
            <person name="Andersen M.R."/>
        </authorList>
    </citation>
    <scope>NUCLEOTIDE SEQUENCE [LARGE SCALE GENOMIC DNA]</scope>
    <source>
        <strain evidence="8 9">CBS 209.92</strain>
    </source>
</reference>
<organism evidence="8 9">
    <name type="scientific">Aspergillus keveii</name>
    <dbReference type="NCBI Taxonomy" id="714993"/>
    <lineage>
        <taxon>Eukaryota</taxon>
        <taxon>Fungi</taxon>
        <taxon>Dikarya</taxon>
        <taxon>Ascomycota</taxon>
        <taxon>Pezizomycotina</taxon>
        <taxon>Eurotiomycetes</taxon>
        <taxon>Eurotiomycetidae</taxon>
        <taxon>Eurotiales</taxon>
        <taxon>Aspergillaceae</taxon>
        <taxon>Aspergillus</taxon>
        <taxon>Aspergillus subgen. Nidulantes</taxon>
    </lineage>
</organism>
<protein>
    <submittedName>
        <fullName evidence="8">Major facilitator superfamily domain-containing protein</fullName>
    </submittedName>
</protein>
<dbReference type="Pfam" id="PF07690">
    <property type="entry name" value="MFS_1"/>
    <property type="match status" value="1"/>
</dbReference>
<comment type="caution">
    <text evidence="8">The sequence shown here is derived from an EMBL/GenBank/DDBJ whole genome shotgun (WGS) entry which is preliminary data.</text>
</comment>
<feature type="transmembrane region" description="Helical" evidence="6">
    <location>
        <begin position="444"/>
        <end position="465"/>
    </location>
</feature>
<evidence type="ECO:0000313" key="8">
    <source>
        <dbReference type="EMBL" id="KAL2783409.1"/>
    </source>
</evidence>
<keyword evidence="4 6" id="KW-1133">Transmembrane helix</keyword>
<gene>
    <name evidence="8" type="ORF">BJX66DRAFT_330657</name>
</gene>
<dbReference type="PANTHER" id="PTHR23511:SF5">
    <property type="entry name" value="MAJOR FACILITATOR-TYPE TRANSPORTER HXNZ-RELATED"/>
    <property type="match status" value="1"/>
</dbReference>
<dbReference type="CDD" id="cd17316">
    <property type="entry name" value="MFS_SV2_like"/>
    <property type="match status" value="1"/>
</dbReference>
<dbReference type="EMBL" id="JBFTWV010000239">
    <property type="protein sequence ID" value="KAL2783409.1"/>
    <property type="molecule type" value="Genomic_DNA"/>
</dbReference>
<feature type="transmembrane region" description="Helical" evidence="6">
    <location>
        <begin position="510"/>
        <end position="529"/>
    </location>
</feature>
<feature type="transmembrane region" description="Helical" evidence="6">
    <location>
        <begin position="137"/>
        <end position="170"/>
    </location>
</feature>